<dbReference type="EMBL" id="JARGDH010000001">
    <property type="protein sequence ID" value="KAL0281238.1"/>
    <property type="molecule type" value="Genomic_DNA"/>
</dbReference>
<reference evidence="5" key="1">
    <citation type="journal article" date="2024" name="Gigascience">
        <title>Chromosome-level genome of the poultry shaft louse Menopon gallinae provides insight into the host-switching and adaptive evolution of parasitic lice.</title>
        <authorList>
            <person name="Xu Y."/>
            <person name="Ma L."/>
            <person name="Liu S."/>
            <person name="Liang Y."/>
            <person name="Liu Q."/>
            <person name="He Z."/>
            <person name="Tian L."/>
            <person name="Duan Y."/>
            <person name="Cai W."/>
            <person name="Li H."/>
            <person name="Song F."/>
        </authorList>
    </citation>
    <scope>NUCLEOTIDE SEQUENCE</scope>
    <source>
        <strain evidence="5">Cailab_2023a</strain>
    </source>
</reference>
<gene>
    <name evidence="5" type="ORF">PYX00_002287</name>
</gene>
<dbReference type="GO" id="GO:0008270">
    <property type="term" value="F:zinc ion binding"/>
    <property type="evidence" value="ECO:0007669"/>
    <property type="project" value="UniProtKB-KW"/>
</dbReference>
<comment type="caution">
    <text evidence="5">The sequence shown here is derived from an EMBL/GenBank/DDBJ whole genome shotgun (WGS) entry which is preliminary data.</text>
</comment>
<evidence type="ECO:0000313" key="5">
    <source>
        <dbReference type="EMBL" id="KAL0281238.1"/>
    </source>
</evidence>
<dbReference type="Gene3D" id="2.20.25.240">
    <property type="match status" value="1"/>
</dbReference>
<protein>
    <recommendedName>
        <fullName evidence="4">FLYWCH-type domain-containing protein</fullName>
    </recommendedName>
</protein>
<keyword evidence="3" id="KW-0862">Zinc</keyword>
<dbReference type="InterPro" id="IPR007588">
    <property type="entry name" value="Znf_FLYWCH"/>
</dbReference>
<feature type="domain" description="FLYWCH-type" evidence="4">
    <location>
        <begin position="2"/>
        <end position="37"/>
    </location>
</feature>
<proteinExistence type="predicted"/>
<evidence type="ECO:0000256" key="2">
    <source>
        <dbReference type="ARBA" id="ARBA00022771"/>
    </source>
</evidence>
<name>A0AAW2IHU2_9NEOP</name>
<sequence length="94" mass="10407">MDKTYWNCERKKSECRARAISRSGETKVIFSVVNHNHLPPNMEKKNNGHFLDYSNSSSGDGKSVIFVTGGLGASSTSFFCPTNDSQEKVALCTR</sequence>
<organism evidence="5">
    <name type="scientific">Menopon gallinae</name>
    <name type="common">poultry shaft louse</name>
    <dbReference type="NCBI Taxonomy" id="328185"/>
    <lineage>
        <taxon>Eukaryota</taxon>
        <taxon>Metazoa</taxon>
        <taxon>Ecdysozoa</taxon>
        <taxon>Arthropoda</taxon>
        <taxon>Hexapoda</taxon>
        <taxon>Insecta</taxon>
        <taxon>Pterygota</taxon>
        <taxon>Neoptera</taxon>
        <taxon>Paraneoptera</taxon>
        <taxon>Psocodea</taxon>
        <taxon>Troctomorpha</taxon>
        <taxon>Phthiraptera</taxon>
        <taxon>Amblycera</taxon>
        <taxon>Menoponidae</taxon>
        <taxon>Menopon</taxon>
    </lineage>
</organism>
<keyword evidence="1" id="KW-0479">Metal-binding</keyword>
<evidence type="ECO:0000259" key="4">
    <source>
        <dbReference type="Pfam" id="PF04500"/>
    </source>
</evidence>
<evidence type="ECO:0000256" key="3">
    <source>
        <dbReference type="ARBA" id="ARBA00022833"/>
    </source>
</evidence>
<dbReference type="AlphaFoldDB" id="A0AAW2IHU2"/>
<keyword evidence="2" id="KW-0863">Zinc-finger</keyword>
<dbReference type="Pfam" id="PF04500">
    <property type="entry name" value="FLYWCH"/>
    <property type="match status" value="1"/>
</dbReference>
<accession>A0AAW2IHU2</accession>
<evidence type="ECO:0000256" key="1">
    <source>
        <dbReference type="ARBA" id="ARBA00022723"/>
    </source>
</evidence>